<name>S4RJU6_PETMA</name>
<dbReference type="GeneTree" id="ENSGT00940000156909"/>
<evidence type="ECO:0000256" key="3">
    <source>
        <dbReference type="ARBA" id="ARBA00022912"/>
    </source>
</evidence>
<dbReference type="HOGENOM" id="CLU_001645_9_1_1"/>
<evidence type="ECO:0000256" key="4">
    <source>
        <dbReference type="ARBA" id="ARBA00034734"/>
    </source>
</evidence>
<dbReference type="InterPro" id="IPR047170">
    <property type="entry name" value="PTN12/18/22"/>
</dbReference>
<dbReference type="SMART" id="SM00194">
    <property type="entry name" value="PTPc"/>
    <property type="match status" value="1"/>
</dbReference>
<dbReference type="Ensembl" id="ENSPMAT00000005499.1">
    <property type="protein sequence ID" value="ENSPMAP00000005479.1"/>
    <property type="gene ID" value="ENSPMAG00000004994.1"/>
</dbReference>
<evidence type="ECO:0000256" key="1">
    <source>
        <dbReference type="ARBA" id="ARBA00013064"/>
    </source>
</evidence>
<reference evidence="8" key="1">
    <citation type="submission" date="2025-08" db="UniProtKB">
        <authorList>
            <consortium name="Ensembl"/>
        </authorList>
    </citation>
    <scope>IDENTIFICATION</scope>
</reference>
<dbReference type="GO" id="GO:0005634">
    <property type="term" value="C:nucleus"/>
    <property type="evidence" value="ECO:0007669"/>
    <property type="project" value="TreeGrafter"/>
</dbReference>
<dbReference type="InterPro" id="IPR029021">
    <property type="entry name" value="Prot-tyrosine_phosphatase-like"/>
</dbReference>
<keyword evidence="2" id="KW-0378">Hydrolase</keyword>
<feature type="compositionally biased region" description="Basic residues" evidence="5">
    <location>
        <begin position="1"/>
        <end position="13"/>
    </location>
</feature>
<dbReference type="PRINTS" id="PR00700">
    <property type="entry name" value="PRTYPHPHTASE"/>
</dbReference>
<evidence type="ECO:0000259" key="7">
    <source>
        <dbReference type="PROSITE" id="PS50056"/>
    </source>
</evidence>
<feature type="domain" description="Tyrosine specific protein phosphatases" evidence="7">
    <location>
        <begin position="175"/>
        <end position="223"/>
    </location>
</feature>
<feature type="domain" description="Tyrosine-protein phosphatase" evidence="6">
    <location>
        <begin position="1"/>
        <end position="223"/>
    </location>
</feature>
<dbReference type="SMART" id="SM00404">
    <property type="entry name" value="PTPc_motif"/>
    <property type="match status" value="1"/>
</dbReference>
<dbReference type="PANTHER" id="PTHR45983:SF2">
    <property type="entry name" value="PROTEIN-TYROSINE-PHOSPHATASE"/>
    <property type="match status" value="1"/>
</dbReference>
<protein>
    <recommendedName>
        <fullName evidence="1">protein-tyrosine-phosphatase</fullName>
        <ecNumber evidence="1">3.1.3.48</ecNumber>
    </recommendedName>
</protein>
<dbReference type="PROSITE" id="PS00383">
    <property type="entry name" value="TYR_PHOSPHATASE_1"/>
    <property type="match status" value="1"/>
</dbReference>
<dbReference type="Pfam" id="PF00102">
    <property type="entry name" value="Y_phosphatase"/>
    <property type="match status" value="1"/>
</dbReference>
<evidence type="ECO:0000259" key="6">
    <source>
        <dbReference type="PROSITE" id="PS50055"/>
    </source>
</evidence>
<dbReference type="EC" id="3.1.3.48" evidence="1"/>
<dbReference type="OMA" id="WGSGETE"/>
<dbReference type="InterPro" id="IPR000242">
    <property type="entry name" value="PTP_cat"/>
</dbReference>
<dbReference type="GO" id="GO:0004726">
    <property type="term" value="F:non-membrane spanning protein tyrosine phosphatase activity"/>
    <property type="evidence" value="ECO:0007669"/>
    <property type="project" value="InterPro"/>
</dbReference>
<dbReference type="InterPro" id="IPR016130">
    <property type="entry name" value="Tyr_Pase_AS"/>
</dbReference>
<dbReference type="AlphaFoldDB" id="S4RJU6"/>
<evidence type="ECO:0000256" key="2">
    <source>
        <dbReference type="ARBA" id="ARBA00022801"/>
    </source>
</evidence>
<keyword evidence="3" id="KW-0904">Protein phosphatase</keyword>
<evidence type="ECO:0000313" key="8">
    <source>
        <dbReference type="Ensembl" id="ENSPMAP00000005479.1"/>
    </source>
</evidence>
<accession>S4RJU6</accession>
<reference evidence="8" key="2">
    <citation type="submission" date="2025-09" db="UniProtKB">
        <authorList>
            <consortium name="Ensembl"/>
        </authorList>
    </citation>
    <scope>IDENTIFICATION</scope>
</reference>
<dbReference type="PANTHER" id="PTHR45983">
    <property type="entry name" value="TYROSINE PHOSPHATSE N18, PUTATIVE-RELATED"/>
    <property type="match status" value="1"/>
</dbReference>
<dbReference type="InterPro" id="IPR000387">
    <property type="entry name" value="Tyr_Pase_dom"/>
</dbReference>
<dbReference type="Gene3D" id="3.90.190.10">
    <property type="entry name" value="Protein tyrosine phosphatase superfamily"/>
    <property type="match status" value="1"/>
</dbReference>
<organism evidence="8">
    <name type="scientific">Petromyzon marinus</name>
    <name type="common">Sea lamprey</name>
    <dbReference type="NCBI Taxonomy" id="7757"/>
    <lineage>
        <taxon>Eukaryota</taxon>
        <taxon>Metazoa</taxon>
        <taxon>Chordata</taxon>
        <taxon>Craniata</taxon>
        <taxon>Vertebrata</taxon>
        <taxon>Cyclostomata</taxon>
        <taxon>Hyperoartia</taxon>
        <taxon>Petromyzontiformes</taxon>
        <taxon>Petromyzontidae</taxon>
        <taxon>Petromyzon</taxon>
    </lineage>
</organism>
<sequence length="223" mass="25504">MQKLKRKSVKHRNDRSFPTAAGELPENSKKNRYKDILPFDYSRVVLSLQTDEATSDYINANFVQGLNGPRTYIATQGPLAHTVIDFWRMIWEYGIKVIVMACQEVEAAKRKCEMYWAEENKPKTYGSFLVECETEDACKGYFVRTLKVTFKEESREIFHFQFPSWPDHGVPESPNSILCMVAHIHRKQGAAASPICMHCSAGCGRTGALCVIHYTWDLIKSKV</sequence>
<dbReference type="STRING" id="7757.ENSPMAP00000005479"/>
<dbReference type="PROSITE" id="PS50056">
    <property type="entry name" value="TYR_PHOSPHATASE_2"/>
    <property type="match status" value="1"/>
</dbReference>
<dbReference type="PROSITE" id="PS50055">
    <property type="entry name" value="TYR_PHOSPHATASE_PTP"/>
    <property type="match status" value="1"/>
</dbReference>
<dbReference type="GO" id="GO:0005737">
    <property type="term" value="C:cytoplasm"/>
    <property type="evidence" value="ECO:0007669"/>
    <property type="project" value="UniProtKB-SubCell"/>
</dbReference>
<comment type="similarity">
    <text evidence="4">Belongs to the protein-tyrosine phosphatase family. Non-receptor class 4 subfamily.</text>
</comment>
<evidence type="ECO:0000256" key="5">
    <source>
        <dbReference type="SAM" id="MobiDB-lite"/>
    </source>
</evidence>
<feature type="region of interest" description="Disordered" evidence="5">
    <location>
        <begin position="1"/>
        <end position="26"/>
    </location>
</feature>
<dbReference type="SUPFAM" id="SSF52799">
    <property type="entry name" value="(Phosphotyrosine protein) phosphatases II"/>
    <property type="match status" value="1"/>
</dbReference>
<dbReference type="InterPro" id="IPR003595">
    <property type="entry name" value="Tyr_Pase_cat"/>
</dbReference>
<proteinExistence type="inferred from homology"/>